<comment type="caution">
    <text evidence="2">The sequence shown here is derived from an EMBL/GenBank/DDBJ whole genome shotgun (WGS) entry which is preliminary data.</text>
</comment>
<protein>
    <submittedName>
        <fullName evidence="2">Uncharacterized protein</fullName>
    </submittedName>
</protein>
<reference evidence="2 3" key="1">
    <citation type="submission" date="2021-03" db="EMBL/GenBank/DDBJ databases">
        <title>Genomic Encyclopedia of Type Strains, Phase IV (KMG-IV): sequencing the most valuable type-strain genomes for metagenomic binning, comparative biology and taxonomic classification.</title>
        <authorList>
            <person name="Goeker M."/>
        </authorList>
    </citation>
    <scope>NUCLEOTIDE SEQUENCE [LARGE SCALE GENOMIC DNA]</scope>
    <source>
        <strain evidence="2 3">DSM 24738</strain>
    </source>
</reference>
<feature type="transmembrane region" description="Helical" evidence="1">
    <location>
        <begin position="30"/>
        <end position="48"/>
    </location>
</feature>
<keyword evidence="3" id="KW-1185">Reference proteome</keyword>
<dbReference type="EMBL" id="JAGGKT010000016">
    <property type="protein sequence ID" value="MBP1934121.1"/>
    <property type="molecule type" value="Genomic_DNA"/>
</dbReference>
<organism evidence="2 3">
    <name type="scientific">Ammoniphilus resinae</name>
    <dbReference type="NCBI Taxonomy" id="861532"/>
    <lineage>
        <taxon>Bacteria</taxon>
        <taxon>Bacillati</taxon>
        <taxon>Bacillota</taxon>
        <taxon>Bacilli</taxon>
        <taxon>Bacillales</taxon>
        <taxon>Paenibacillaceae</taxon>
        <taxon>Aneurinibacillus group</taxon>
        <taxon>Ammoniphilus</taxon>
    </lineage>
</organism>
<evidence type="ECO:0000313" key="2">
    <source>
        <dbReference type="EMBL" id="MBP1934121.1"/>
    </source>
</evidence>
<evidence type="ECO:0000256" key="1">
    <source>
        <dbReference type="SAM" id="Phobius"/>
    </source>
</evidence>
<keyword evidence="1" id="KW-0472">Membrane</keyword>
<proteinExistence type="predicted"/>
<accession>A0ABS4GV39</accession>
<keyword evidence="1" id="KW-0812">Transmembrane</keyword>
<evidence type="ECO:0000313" key="3">
    <source>
        <dbReference type="Proteomes" id="UP001519343"/>
    </source>
</evidence>
<keyword evidence="1" id="KW-1133">Transmembrane helix</keyword>
<gene>
    <name evidence="2" type="ORF">J2Z37_004138</name>
</gene>
<name>A0ABS4GV39_9BACL</name>
<dbReference type="Proteomes" id="UP001519343">
    <property type="component" value="Unassembled WGS sequence"/>
</dbReference>
<sequence>MYVPFHGFSIFRIGGKQKSHSSPKFVKKNVFRSIYSVYLCVSLFFCYLKNDIVLYIEQIGHIYIIRVNRLL</sequence>